<dbReference type="Pfam" id="PF00296">
    <property type="entry name" value="Bac_luciferase"/>
    <property type="match status" value="1"/>
</dbReference>
<reference evidence="2" key="2">
    <citation type="journal article" date="2014" name="ISME J.">
        <title>Microbial stratification in low pH oxic and suboxic macroscopic growths along an acid mine drainage.</title>
        <authorList>
            <person name="Mendez-Garcia C."/>
            <person name="Mesa V."/>
            <person name="Sprenger R.R."/>
            <person name="Richter M."/>
            <person name="Diez M.S."/>
            <person name="Solano J."/>
            <person name="Bargiela R."/>
            <person name="Golyshina O.V."/>
            <person name="Manteca A."/>
            <person name="Ramos J.L."/>
            <person name="Gallego J.R."/>
            <person name="Llorente I."/>
            <person name="Martins Dos Santos V.A."/>
            <person name="Jensen O.N."/>
            <person name="Pelaez A.I."/>
            <person name="Sanchez J."/>
            <person name="Ferrer M."/>
        </authorList>
    </citation>
    <scope>NUCLEOTIDE SEQUENCE</scope>
</reference>
<evidence type="ECO:0000259" key="1">
    <source>
        <dbReference type="Pfam" id="PF00296"/>
    </source>
</evidence>
<dbReference type="InterPro" id="IPR036661">
    <property type="entry name" value="Luciferase-like_sf"/>
</dbReference>
<gene>
    <name evidence="2" type="ORF">B1A_12335</name>
</gene>
<protein>
    <submittedName>
        <fullName evidence="2">Luciferase-like monooxygenase</fullName>
    </submittedName>
</protein>
<dbReference type="GO" id="GO:0016705">
    <property type="term" value="F:oxidoreductase activity, acting on paired donors, with incorporation or reduction of molecular oxygen"/>
    <property type="evidence" value="ECO:0007669"/>
    <property type="project" value="InterPro"/>
</dbReference>
<dbReference type="GO" id="GO:0004497">
    <property type="term" value="F:monooxygenase activity"/>
    <property type="evidence" value="ECO:0007669"/>
    <property type="project" value="UniProtKB-KW"/>
</dbReference>
<dbReference type="SUPFAM" id="SSF51679">
    <property type="entry name" value="Bacterial luciferase-like"/>
    <property type="match status" value="1"/>
</dbReference>
<evidence type="ECO:0000313" key="2">
    <source>
        <dbReference type="EMBL" id="EQD53569.1"/>
    </source>
</evidence>
<dbReference type="Gene3D" id="3.20.20.30">
    <property type="entry name" value="Luciferase-like domain"/>
    <property type="match status" value="1"/>
</dbReference>
<dbReference type="EMBL" id="AUZX01008948">
    <property type="protein sequence ID" value="EQD53569.1"/>
    <property type="molecule type" value="Genomic_DNA"/>
</dbReference>
<keyword evidence="2" id="KW-0560">Oxidoreductase</keyword>
<reference evidence="2" key="1">
    <citation type="submission" date="2013-08" db="EMBL/GenBank/DDBJ databases">
        <authorList>
            <person name="Mendez C."/>
            <person name="Richter M."/>
            <person name="Ferrer M."/>
            <person name="Sanchez J."/>
        </authorList>
    </citation>
    <scope>NUCLEOTIDE SEQUENCE</scope>
</reference>
<comment type="caution">
    <text evidence="2">The sequence shown here is derived from an EMBL/GenBank/DDBJ whole genome shotgun (WGS) entry which is preliminary data.</text>
</comment>
<organism evidence="2">
    <name type="scientific">mine drainage metagenome</name>
    <dbReference type="NCBI Taxonomy" id="410659"/>
    <lineage>
        <taxon>unclassified sequences</taxon>
        <taxon>metagenomes</taxon>
        <taxon>ecological metagenomes</taxon>
    </lineage>
</organism>
<dbReference type="InterPro" id="IPR011251">
    <property type="entry name" value="Luciferase-like_dom"/>
</dbReference>
<proteinExistence type="predicted"/>
<name>T1BJZ4_9ZZZZ</name>
<feature type="domain" description="Luciferase-like" evidence="1">
    <location>
        <begin position="2"/>
        <end position="75"/>
    </location>
</feature>
<keyword evidence="2" id="KW-0503">Monooxygenase</keyword>
<sequence length="114" mass="11961">MGGMGHSRTPQLAARFATEFNCAFVPLAAAAGQFERVRNACAATGRDPATMRFSVALTLCCGQTELEFQGRAKAIGREPEELRRIGLGGLVDEVIDRGGGGSRAGLRARLPPGS</sequence>
<accession>T1BJZ4</accession>
<dbReference type="AlphaFoldDB" id="T1BJZ4"/>